<accession>A0A7Z2JIK7</accession>
<dbReference type="SMART" id="SM01012">
    <property type="entry name" value="ANTAR"/>
    <property type="match status" value="1"/>
</dbReference>
<dbReference type="Gene3D" id="1.10.10.10">
    <property type="entry name" value="Winged helix-like DNA-binding domain superfamily/Winged helix DNA-binding domain"/>
    <property type="match status" value="1"/>
</dbReference>
<name>A0A7Z2JIK7_9BURK</name>
<dbReference type="OrthoDB" id="8720242at2"/>
<organism evidence="2 3">
    <name type="scientific">Paraburkholderia acidisoli</name>
    <dbReference type="NCBI Taxonomy" id="2571748"/>
    <lineage>
        <taxon>Bacteria</taxon>
        <taxon>Pseudomonadati</taxon>
        <taxon>Pseudomonadota</taxon>
        <taxon>Betaproteobacteria</taxon>
        <taxon>Burkholderiales</taxon>
        <taxon>Burkholderiaceae</taxon>
        <taxon>Paraburkholderia</taxon>
    </lineage>
</organism>
<dbReference type="SUPFAM" id="SSF52172">
    <property type="entry name" value="CheY-like"/>
    <property type="match status" value="1"/>
</dbReference>
<dbReference type="PIRSF" id="PIRSF036382">
    <property type="entry name" value="RR_antiterm"/>
    <property type="match status" value="1"/>
</dbReference>
<reference evidence="2 3" key="1">
    <citation type="submission" date="2019-12" db="EMBL/GenBank/DDBJ databases">
        <title>Paraburkholderia acidiphila 7Q-K02 sp. nov and Paraburkholderia acidisoli DHF22 sp. nov., two strains isolated from forest soil.</title>
        <authorList>
            <person name="Gao Z."/>
            <person name="Qiu L."/>
        </authorList>
    </citation>
    <scope>NUCLEOTIDE SEQUENCE [LARGE SCALE GENOMIC DNA]</scope>
    <source>
        <strain evidence="2 3">DHF22</strain>
    </source>
</reference>
<feature type="domain" description="ANTAR" evidence="1">
    <location>
        <begin position="139"/>
        <end position="200"/>
    </location>
</feature>
<dbReference type="InterPro" id="IPR008327">
    <property type="entry name" value="Sig_transdc_resp-reg_antiterm"/>
</dbReference>
<evidence type="ECO:0000313" key="2">
    <source>
        <dbReference type="EMBL" id="QGZ65273.1"/>
    </source>
</evidence>
<dbReference type="InterPro" id="IPR011006">
    <property type="entry name" value="CheY-like_superfamily"/>
</dbReference>
<dbReference type="GO" id="GO:0003723">
    <property type="term" value="F:RNA binding"/>
    <property type="evidence" value="ECO:0007669"/>
    <property type="project" value="InterPro"/>
</dbReference>
<dbReference type="InterPro" id="IPR005561">
    <property type="entry name" value="ANTAR"/>
</dbReference>
<protein>
    <submittedName>
        <fullName evidence="2">ANTAR domain-containing protein</fullName>
    </submittedName>
</protein>
<evidence type="ECO:0000313" key="3">
    <source>
        <dbReference type="Proteomes" id="UP000433577"/>
    </source>
</evidence>
<dbReference type="Pfam" id="PF21332">
    <property type="entry name" value="AmiR_N"/>
    <property type="match status" value="1"/>
</dbReference>
<keyword evidence="3" id="KW-1185">Reference proteome</keyword>
<dbReference type="InterPro" id="IPR049021">
    <property type="entry name" value="AmiR_N"/>
</dbReference>
<dbReference type="AlphaFoldDB" id="A0A7Z2JIK7"/>
<dbReference type="Proteomes" id="UP000433577">
    <property type="component" value="Chromosome 3"/>
</dbReference>
<dbReference type="InterPro" id="IPR036388">
    <property type="entry name" value="WH-like_DNA-bd_sf"/>
</dbReference>
<dbReference type="EMBL" id="CP046915">
    <property type="protein sequence ID" value="QGZ65273.1"/>
    <property type="molecule type" value="Genomic_DNA"/>
</dbReference>
<proteinExistence type="predicted"/>
<gene>
    <name evidence="2" type="ORF">FAZ98_26240</name>
</gene>
<dbReference type="Gene3D" id="3.40.50.2300">
    <property type="match status" value="1"/>
</dbReference>
<evidence type="ECO:0000259" key="1">
    <source>
        <dbReference type="PROSITE" id="PS50921"/>
    </source>
</evidence>
<sequence>MSAPSSRPAAASAKPTLRELNGLRVLVLHPRDAEAQLLVSHLRRIGCTPEQQWPIPERITTDTDVVLLTIEEGQREAVQTLAQSFSELSPPVIGIVEYENPATLQLVFESGCAGVIERPIRPFGLLTQLLLARTAWKQHAATLAQIRKLQGRYAAISKVTMAKTLLIAREGMTENEAHRTIQARAMASRASLEDTAQAIINELS</sequence>
<dbReference type="Pfam" id="PF03861">
    <property type="entry name" value="ANTAR"/>
    <property type="match status" value="1"/>
</dbReference>
<dbReference type="KEGG" id="pacs:FAZ98_26240"/>
<dbReference type="PROSITE" id="PS50921">
    <property type="entry name" value="ANTAR"/>
    <property type="match status" value="1"/>
</dbReference>
<dbReference type="RefSeq" id="WP_158955543.1">
    <property type="nucleotide sequence ID" value="NZ_CP046915.1"/>
</dbReference>